<comment type="caution">
    <text evidence="4">The sequence shown here is derived from an EMBL/GenBank/DDBJ whole genome shotgun (WGS) entry which is preliminary data.</text>
</comment>
<proteinExistence type="predicted"/>
<dbReference type="PROSITE" id="PS51549">
    <property type="entry name" value="DM13"/>
    <property type="match status" value="2"/>
</dbReference>
<accession>A0A4Z0GPJ1</accession>
<evidence type="ECO:0000313" key="5">
    <source>
        <dbReference type="Proteomes" id="UP000298347"/>
    </source>
</evidence>
<sequence length="251" mass="26901">MKKKLSVLSLLLVLIFVLAACGSGNTDMNGSSTQSSAPDSMTSSSMSQSMTTLSGSFSGKNGKMVSGMVKVMGGKLMLTHFKTDEGPDLHVYLTKDGDVTNGQSIAKIDLKKMDQTFSLNGVDPAMYNTVVIYCNKAHVAFGEAKIMDPGMSFSGSFKGTNQKMVSGTATVTNTMLTLSNFKTDEGPDLHVYLTKDGDLSTGKQIAKIDLKKMEQSFSLSGIDPTIYNMVVIYCNKAHVTFGEAKLMMDPS</sequence>
<dbReference type="OrthoDB" id="155521at2"/>
<evidence type="ECO:0000256" key="1">
    <source>
        <dbReference type="SAM" id="MobiDB-lite"/>
    </source>
</evidence>
<dbReference type="EMBL" id="SRJD01000005">
    <property type="protein sequence ID" value="TGA98918.1"/>
    <property type="molecule type" value="Genomic_DNA"/>
</dbReference>
<name>A0A4Z0GPJ1_9BACL</name>
<keyword evidence="2" id="KW-0732">Signal</keyword>
<keyword evidence="5" id="KW-1185">Reference proteome</keyword>
<organism evidence="4 5">
    <name type="scientific">Sporolactobacillus shoreae</name>
    <dbReference type="NCBI Taxonomy" id="1465501"/>
    <lineage>
        <taxon>Bacteria</taxon>
        <taxon>Bacillati</taxon>
        <taxon>Bacillota</taxon>
        <taxon>Bacilli</taxon>
        <taxon>Bacillales</taxon>
        <taxon>Sporolactobacillaceae</taxon>
        <taxon>Sporolactobacillus</taxon>
    </lineage>
</organism>
<feature type="signal peptide" evidence="2">
    <location>
        <begin position="1"/>
        <end position="19"/>
    </location>
</feature>
<dbReference type="AlphaFoldDB" id="A0A4Z0GPJ1"/>
<dbReference type="PROSITE" id="PS51257">
    <property type="entry name" value="PROKAR_LIPOPROTEIN"/>
    <property type="match status" value="1"/>
</dbReference>
<feature type="domain" description="DM13" evidence="3">
    <location>
        <begin position="155"/>
        <end position="247"/>
    </location>
</feature>
<dbReference type="Pfam" id="PF10517">
    <property type="entry name" value="DM13"/>
    <property type="match status" value="2"/>
</dbReference>
<feature type="compositionally biased region" description="Low complexity" evidence="1">
    <location>
        <begin position="31"/>
        <end position="56"/>
    </location>
</feature>
<dbReference type="RefSeq" id="WP_135347938.1">
    <property type="nucleotide sequence ID" value="NZ_SRJD01000005.1"/>
</dbReference>
<evidence type="ECO:0000259" key="3">
    <source>
        <dbReference type="PROSITE" id="PS51549"/>
    </source>
</evidence>
<gene>
    <name evidence="4" type="ORF">E4665_06215</name>
</gene>
<protein>
    <recommendedName>
        <fullName evidence="3">DM13 domain-containing protein</fullName>
    </recommendedName>
</protein>
<evidence type="ECO:0000313" key="4">
    <source>
        <dbReference type="EMBL" id="TGA98918.1"/>
    </source>
</evidence>
<dbReference type="InterPro" id="IPR019545">
    <property type="entry name" value="DM13_domain"/>
</dbReference>
<dbReference type="Proteomes" id="UP000298347">
    <property type="component" value="Unassembled WGS sequence"/>
</dbReference>
<reference evidence="4 5" key="1">
    <citation type="journal article" date="2015" name="Int. J. Syst. Evol. Microbiol.">
        <title>Sporolactobacillus shoreae sp. nov. and Sporolactobacillus spathodeae sp. nov., two spore-forming lactic acid bacteria isolated from tree barks in Thailand.</title>
        <authorList>
            <person name="Thamacharoensuk T."/>
            <person name="Kitahara M."/>
            <person name="Ohkuma M."/>
            <person name="Thongchul N."/>
            <person name="Tanasupawat S."/>
        </authorList>
    </citation>
    <scope>NUCLEOTIDE SEQUENCE [LARGE SCALE GENOMIC DNA]</scope>
    <source>
        <strain evidence="4 5">BK92</strain>
    </source>
</reference>
<evidence type="ECO:0000256" key="2">
    <source>
        <dbReference type="SAM" id="SignalP"/>
    </source>
</evidence>
<feature type="region of interest" description="Disordered" evidence="1">
    <location>
        <begin position="27"/>
        <end position="58"/>
    </location>
</feature>
<feature type="chain" id="PRO_5021349344" description="DM13 domain-containing protein" evidence="2">
    <location>
        <begin position="20"/>
        <end position="251"/>
    </location>
</feature>
<feature type="domain" description="DM13" evidence="3">
    <location>
        <begin position="55"/>
        <end position="147"/>
    </location>
</feature>